<proteinExistence type="inferred from homology"/>
<evidence type="ECO:0000256" key="10">
    <source>
        <dbReference type="ARBA" id="ARBA00023065"/>
    </source>
</evidence>
<evidence type="ECO:0000256" key="2">
    <source>
        <dbReference type="ARBA" id="ARBA00004308"/>
    </source>
</evidence>
<keyword evidence="4" id="KW-0813">Transport</keyword>
<evidence type="ECO:0000313" key="16">
    <source>
        <dbReference type="EMBL" id="SVB84366.1"/>
    </source>
</evidence>
<reference evidence="16" key="1">
    <citation type="submission" date="2018-05" db="EMBL/GenBank/DDBJ databases">
        <authorList>
            <person name="Lanie J.A."/>
            <person name="Ng W.-L."/>
            <person name="Kazmierczak K.M."/>
            <person name="Andrzejewski T.M."/>
            <person name="Davidsen T.M."/>
            <person name="Wayne K.J."/>
            <person name="Tettelin H."/>
            <person name="Glass J.I."/>
            <person name="Rusch D."/>
            <person name="Podicherti R."/>
            <person name="Tsui H.-C.T."/>
            <person name="Winkler M.E."/>
        </authorList>
    </citation>
    <scope>NUCLEOTIDE SEQUENCE</scope>
</reference>
<evidence type="ECO:0000256" key="1">
    <source>
        <dbReference type="ARBA" id="ARBA00004167"/>
    </source>
</evidence>
<gene>
    <name evidence="16" type="ORF">METZ01_LOCUS237220</name>
</gene>
<comment type="subcellular location">
    <subcellularLocation>
        <location evidence="2">Endomembrane system</location>
    </subcellularLocation>
    <subcellularLocation>
        <location evidence="1">Membrane</location>
        <topology evidence="1">Single-pass membrane protein</topology>
    </subcellularLocation>
</comment>
<keyword evidence="9 15" id="KW-1133">Transmembrane helix</keyword>
<keyword evidence="8" id="KW-0375">Hydrogen ion transport</keyword>
<evidence type="ECO:0000256" key="14">
    <source>
        <dbReference type="SAM" id="Coils"/>
    </source>
</evidence>
<dbReference type="InterPro" id="IPR050059">
    <property type="entry name" value="ATP_synthase_B_chain"/>
</dbReference>
<feature type="transmembrane region" description="Helical" evidence="15">
    <location>
        <begin position="47"/>
        <end position="66"/>
    </location>
</feature>
<evidence type="ECO:0000256" key="15">
    <source>
        <dbReference type="SAM" id="Phobius"/>
    </source>
</evidence>
<comment type="function">
    <text evidence="13">F(1)F(0) ATP synthase produces ATP from ADP in the presence of a proton or sodium gradient. F-type ATPases consist of two structural domains, F(1) containing the extramembraneous catalytic core and F(0) containing the membrane proton channel, linked together by a central stalk and a peripheral stalk. During catalysis, ATP synthesis in the catalytic domain of F(1) is coupled via a rotary mechanism of the central stalk subunits to proton translocation.</text>
</comment>
<dbReference type="InterPro" id="IPR005864">
    <property type="entry name" value="ATP_synth_F0_bsu_bac"/>
</dbReference>
<dbReference type="PANTHER" id="PTHR33445:SF1">
    <property type="entry name" value="ATP SYNTHASE SUBUNIT B"/>
    <property type="match status" value="1"/>
</dbReference>
<dbReference type="GO" id="GO:0046961">
    <property type="term" value="F:proton-transporting ATPase activity, rotational mechanism"/>
    <property type="evidence" value="ECO:0007669"/>
    <property type="project" value="TreeGrafter"/>
</dbReference>
<dbReference type="InterPro" id="IPR002146">
    <property type="entry name" value="ATP_synth_b/b'su_bac/chlpt"/>
</dbReference>
<keyword evidence="12" id="KW-0066">ATP synthesis</keyword>
<dbReference type="GO" id="GO:0045259">
    <property type="term" value="C:proton-transporting ATP synthase complex"/>
    <property type="evidence" value="ECO:0007669"/>
    <property type="project" value="UniProtKB-KW"/>
</dbReference>
<protein>
    <recommendedName>
        <fullName evidence="17">ATP synthase F0 subunit B</fullName>
    </recommendedName>
</protein>
<evidence type="ECO:0000256" key="12">
    <source>
        <dbReference type="ARBA" id="ARBA00023310"/>
    </source>
</evidence>
<keyword evidence="5" id="KW-1003">Cell membrane</keyword>
<name>A0A382HAS2_9ZZZZ</name>
<dbReference type="EMBL" id="UINC01060155">
    <property type="protein sequence ID" value="SVB84366.1"/>
    <property type="molecule type" value="Genomic_DNA"/>
</dbReference>
<dbReference type="NCBIfam" id="TIGR01144">
    <property type="entry name" value="ATP_synt_b"/>
    <property type="match status" value="1"/>
</dbReference>
<evidence type="ECO:0000256" key="11">
    <source>
        <dbReference type="ARBA" id="ARBA00023136"/>
    </source>
</evidence>
<dbReference type="PANTHER" id="PTHR33445">
    <property type="entry name" value="ATP SYNTHASE SUBUNIT B', CHLOROPLASTIC"/>
    <property type="match status" value="1"/>
</dbReference>
<accession>A0A382HAS2</accession>
<dbReference type="Pfam" id="PF00430">
    <property type="entry name" value="ATP-synt_B"/>
    <property type="match status" value="1"/>
</dbReference>
<sequence length="207" mass="22920">MKIYLSLTSVLCIAILVLTPIMAFTADETDHGSSDHTNGGLLEAMGLNLKLIITQVFGVLIVLLVLNKFVFGKVGGILADRQDEVVSRMNKLESDQAELDRLTTETTQRLNQIEAEAQQKIRSAIDQGNEERQQILEAARQDAANQVDQARVEIQREKEEAILELRSVVSEIAIDAASKIIDQQLDAETHRHIVDEYIGQLSSDGLV</sequence>
<evidence type="ECO:0000256" key="9">
    <source>
        <dbReference type="ARBA" id="ARBA00022989"/>
    </source>
</evidence>
<feature type="coiled-coil region" evidence="14">
    <location>
        <begin position="133"/>
        <end position="164"/>
    </location>
</feature>
<evidence type="ECO:0000256" key="7">
    <source>
        <dbReference type="ARBA" id="ARBA00022692"/>
    </source>
</evidence>
<evidence type="ECO:0000256" key="3">
    <source>
        <dbReference type="ARBA" id="ARBA00005513"/>
    </source>
</evidence>
<comment type="similarity">
    <text evidence="3">Belongs to the ATPase B chain family.</text>
</comment>
<organism evidence="16">
    <name type="scientific">marine metagenome</name>
    <dbReference type="NCBI Taxonomy" id="408172"/>
    <lineage>
        <taxon>unclassified sequences</taxon>
        <taxon>metagenomes</taxon>
        <taxon>ecological metagenomes</taxon>
    </lineage>
</organism>
<evidence type="ECO:0000256" key="8">
    <source>
        <dbReference type="ARBA" id="ARBA00022781"/>
    </source>
</evidence>
<dbReference type="GO" id="GO:0015986">
    <property type="term" value="P:proton motive force-driven ATP synthesis"/>
    <property type="evidence" value="ECO:0007669"/>
    <property type="project" value="InterPro"/>
</dbReference>
<evidence type="ECO:0000256" key="6">
    <source>
        <dbReference type="ARBA" id="ARBA00022547"/>
    </source>
</evidence>
<dbReference type="HAMAP" id="MF_01398">
    <property type="entry name" value="ATP_synth_b_bprime"/>
    <property type="match status" value="1"/>
</dbReference>
<dbReference type="AlphaFoldDB" id="A0A382HAS2"/>
<evidence type="ECO:0008006" key="17">
    <source>
        <dbReference type="Google" id="ProtNLM"/>
    </source>
</evidence>
<evidence type="ECO:0000256" key="4">
    <source>
        <dbReference type="ARBA" id="ARBA00022448"/>
    </source>
</evidence>
<keyword evidence="14" id="KW-0175">Coiled coil</keyword>
<keyword evidence="10" id="KW-0406">Ion transport</keyword>
<evidence type="ECO:0000256" key="13">
    <source>
        <dbReference type="ARBA" id="ARBA00025198"/>
    </source>
</evidence>
<keyword evidence="7 15" id="KW-0812">Transmembrane</keyword>
<keyword evidence="6" id="KW-0138">CF(0)</keyword>
<evidence type="ECO:0000256" key="5">
    <source>
        <dbReference type="ARBA" id="ARBA00022475"/>
    </source>
</evidence>
<dbReference type="GO" id="GO:0012505">
    <property type="term" value="C:endomembrane system"/>
    <property type="evidence" value="ECO:0007669"/>
    <property type="project" value="UniProtKB-SubCell"/>
</dbReference>
<dbReference type="CDD" id="cd06503">
    <property type="entry name" value="ATP-synt_Fo_b"/>
    <property type="match status" value="1"/>
</dbReference>
<keyword evidence="11 15" id="KW-0472">Membrane</keyword>